<evidence type="ECO:0000256" key="1">
    <source>
        <dbReference type="SAM" id="SignalP"/>
    </source>
</evidence>
<dbReference type="RefSeq" id="WP_173132574.1">
    <property type="nucleotide sequence ID" value="NZ_CBCSGW010000003.1"/>
</dbReference>
<keyword evidence="1" id="KW-0732">Signal</keyword>
<gene>
    <name evidence="2" type="ORF">GC106_37020</name>
</gene>
<protein>
    <submittedName>
        <fullName evidence="2">Repetin</fullName>
    </submittedName>
</protein>
<evidence type="ECO:0000313" key="2">
    <source>
        <dbReference type="EMBL" id="NRN66477.1"/>
    </source>
</evidence>
<dbReference type="EMBL" id="JAAATY010000010">
    <property type="protein sequence ID" value="NRN66477.1"/>
    <property type="molecule type" value="Genomic_DNA"/>
</dbReference>
<dbReference type="Proteomes" id="UP000763557">
    <property type="component" value="Unassembled WGS sequence"/>
</dbReference>
<evidence type="ECO:0000313" key="3">
    <source>
        <dbReference type="Proteomes" id="UP000763557"/>
    </source>
</evidence>
<feature type="chain" id="PRO_5045067656" evidence="1">
    <location>
        <begin position="30"/>
        <end position="167"/>
    </location>
</feature>
<reference evidence="2 3" key="1">
    <citation type="submission" date="2020-01" db="EMBL/GenBank/DDBJ databases">
        <title>Kibdelosporangium persica a novel Actinomycetes from a hot desert in Iran.</title>
        <authorList>
            <person name="Safaei N."/>
            <person name="Zaburannyi N."/>
            <person name="Mueller R."/>
            <person name="Wink J."/>
        </authorList>
    </citation>
    <scope>NUCLEOTIDE SEQUENCE [LARGE SCALE GENOMIC DNA]</scope>
    <source>
        <strain evidence="2 3">4NS15</strain>
    </source>
</reference>
<comment type="caution">
    <text evidence="2">The sequence shown here is derived from an EMBL/GenBank/DDBJ whole genome shotgun (WGS) entry which is preliminary data.</text>
</comment>
<keyword evidence="3" id="KW-1185">Reference proteome</keyword>
<sequence length="167" mass="18179">MNRLFRRTIRIAVAGVAIAALGLVMPAAAKPVAAKPTEPSLVGSGTLHRSDGQYVRFTFDAHGLSKDARGTFTIQHDAFWARGRIDCLIVGGPVAIATGVITESSQPAFHDVRRGFTVYDHGRHDRLGYSWLFDPGSLESVPECVGMAPFETVERGDFRAVEWLPLT</sequence>
<name>A0ABX2F595_9PSEU</name>
<proteinExistence type="predicted"/>
<feature type="signal peptide" evidence="1">
    <location>
        <begin position="1"/>
        <end position="29"/>
    </location>
</feature>
<accession>A0ABX2F595</accession>
<organism evidence="2 3">
    <name type="scientific">Kibdelosporangium persicum</name>
    <dbReference type="NCBI Taxonomy" id="2698649"/>
    <lineage>
        <taxon>Bacteria</taxon>
        <taxon>Bacillati</taxon>
        <taxon>Actinomycetota</taxon>
        <taxon>Actinomycetes</taxon>
        <taxon>Pseudonocardiales</taxon>
        <taxon>Pseudonocardiaceae</taxon>
        <taxon>Kibdelosporangium</taxon>
    </lineage>
</organism>